<sequence>MLALRRVHLGSFNFESLALDDDVLLPSPAVTQRVLKYLQVDTKDIDRSLLVEEVRPLPYKALFAPKQVHKLTPLVRWGFQQLECDPHAADVVFGALEPHANMARGAVWRQFFQRQLFMSGAAIRAYLRVYKESQRRP</sequence>
<name>A0A8S9URJ6_PHYIN</name>
<reference evidence="1" key="1">
    <citation type="submission" date="2020-03" db="EMBL/GenBank/DDBJ databases">
        <title>Hybrid Assembly of Korean Phytophthora infestans isolates.</title>
        <authorList>
            <person name="Prokchorchik M."/>
            <person name="Lee Y."/>
            <person name="Seo J."/>
            <person name="Cho J.-H."/>
            <person name="Park Y.-E."/>
            <person name="Jang D.-C."/>
            <person name="Im J.-S."/>
            <person name="Choi J.-G."/>
            <person name="Park H.-J."/>
            <person name="Lee G.-B."/>
            <person name="Lee Y.-G."/>
            <person name="Hong S.-Y."/>
            <person name="Cho K."/>
            <person name="Sohn K.H."/>
        </authorList>
    </citation>
    <scope>NUCLEOTIDE SEQUENCE</scope>
    <source>
        <strain evidence="1">KR_2_A2</strain>
    </source>
</reference>
<accession>A0A8S9URJ6</accession>
<evidence type="ECO:0000313" key="1">
    <source>
        <dbReference type="EMBL" id="KAF4142177.1"/>
    </source>
</evidence>
<dbReference type="Proteomes" id="UP000704712">
    <property type="component" value="Unassembled WGS sequence"/>
</dbReference>
<evidence type="ECO:0000313" key="2">
    <source>
        <dbReference type="Proteomes" id="UP000704712"/>
    </source>
</evidence>
<organism evidence="1 2">
    <name type="scientific">Phytophthora infestans</name>
    <name type="common">Potato late blight agent</name>
    <name type="synonym">Botrytis infestans</name>
    <dbReference type="NCBI Taxonomy" id="4787"/>
    <lineage>
        <taxon>Eukaryota</taxon>
        <taxon>Sar</taxon>
        <taxon>Stramenopiles</taxon>
        <taxon>Oomycota</taxon>
        <taxon>Peronosporomycetes</taxon>
        <taxon>Peronosporales</taxon>
        <taxon>Peronosporaceae</taxon>
        <taxon>Phytophthora</taxon>
    </lineage>
</organism>
<protein>
    <submittedName>
        <fullName evidence="1">Uncharacterized protein</fullName>
    </submittedName>
</protein>
<proteinExistence type="predicted"/>
<dbReference type="EMBL" id="JAACNO010001200">
    <property type="protein sequence ID" value="KAF4142177.1"/>
    <property type="molecule type" value="Genomic_DNA"/>
</dbReference>
<comment type="caution">
    <text evidence="1">The sequence shown here is derived from an EMBL/GenBank/DDBJ whole genome shotgun (WGS) entry which is preliminary data.</text>
</comment>
<dbReference type="AlphaFoldDB" id="A0A8S9URJ6"/>
<gene>
    <name evidence="1" type="ORF">GN958_ATG08634</name>
</gene>